<dbReference type="PROSITE" id="PS01245">
    <property type="entry name" value="RIO1"/>
    <property type="match status" value="1"/>
</dbReference>
<evidence type="ECO:0000256" key="9">
    <source>
        <dbReference type="ARBA" id="ARBA00022840"/>
    </source>
</evidence>
<dbReference type="GO" id="GO:0004674">
    <property type="term" value="F:protein serine/threonine kinase activity"/>
    <property type="evidence" value="ECO:0007669"/>
    <property type="project" value="UniProtKB-KW"/>
</dbReference>
<dbReference type="InterPro" id="IPR036388">
    <property type="entry name" value="WH-like_DNA-bd_sf"/>
</dbReference>
<dbReference type="KEGG" id="pfm:Pyrfu_0799"/>
<dbReference type="FunFam" id="3.30.200.20:FF:000052">
    <property type="entry name" value="Serine/threonine-protein kinase RIO2"/>
    <property type="match status" value="1"/>
</dbReference>
<keyword evidence="8 14" id="KW-0418">Kinase</keyword>
<dbReference type="HOGENOM" id="CLU_018693_1_0_2"/>
<comment type="cofactor">
    <cofactor evidence="1">
        <name>Mg(2+)</name>
        <dbReference type="ChEBI" id="CHEBI:18420"/>
    </cofactor>
</comment>
<dbReference type="PANTHER" id="PTHR45852:SF1">
    <property type="entry name" value="SERINE_THREONINE-PROTEIN KINASE RIO2"/>
    <property type="match status" value="1"/>
</dbReference>
<keyword evidence="4 14" id="KW-0723">Serine/threonine-protein kinase</keyword>
<evidence type="ECO:0000256" key="11">
    <source>
        <dbReference type="ARBA" id="ARBA00047899"/>
    </source>
</evidence>
<evidence type="ECO:0000256" key="8">
    <source>
        <dbReference type="ARBA" id="ARBA00022777"/>
    </source>
</evidence>
<dbReference type="InterPro" id="IPR000687">
    <property type="entry name" value="RIO_kinase"/>
</dbReference>
<organism evidence="14 15">
    <name type="scientific">Pyrolobus fumarii (strain DSM 11204 / 1A)</name>
    <dbReference type="NCBI Taxonomy" id="694429"/>
    <lineage>
        <taxon>Archaea</taxon>
        <taxon>Thermoproteota</taxon>
        <taxon>Thermoprotei</taxon>
        <taxon>Desulfurococcales</taxon>
        <taxon>Pyrodictiaceae</taxon>
        <taxon>Pyrolobus</taxon>
    </lineage>
</organism>
<dbReference type="InParanoid" id="G0EDI3"/>
<dbReference type="SUPFAM" id="SSF56112">
    <property type="entry name" value="Protein kinase-like (PK-like)"/>
    <property type="match status" value="1"/>
</dbReference>
<proteinExistence type="inferred from homology"/>
<dbReference type="GO" id="GO:0106310">
    <property type="term" value="F:protein serine kinase activity"/>
    <property type="evidence" value="ECO:0007669"/>
    <property type="project" value="RHEA"/>
</dbReference>
<dbReference type="STRING" id="694429.Pyrfu_0799"/>
<dbReference type="InterPro" id="IPR011009">
    <property type="entry name" value="Kinase-like_dom_sf"/>
</dbReference>
<keyword evidence="5 14" id="KW-0808">Transferase</keyword>
<evidence type="ECO:0000256" key="12">
    <source>
        <dbReference type="ARBA" id="ARBA00048679"/>
    </source>
</evidence>
<dbReference type="InterPro" id="IPR018935">
    <property type="entry name" value="RIO_kinase_CS"/>
</dbReference>
<evidence type="ECO:0000256" key="6">
    <source>
        <dbReference type="ARBA" id="ARBA00022723"/>
    </source>
</evidence>
<feature type="domain" description="RIO kinase" evidence="13">
    <location>
        <begin position="64"/>
        <end position="295"/>
    </location>
</feature>
<dbReference type="Proteomes" id="UP000001037">
    <property type="component" value="Chromosome"/>
</dbReference>
<dbReference type="GO" id="GO:0005524">
    <property type="term" value="F:ATP binding"/>
    <property type="evidence" value="ECO:0007669"/>
    <property type="project" value="UniProtKB-KW"/>
</dbReference>
<comment type="similarity">
    <text evidence="2">Belongs to the protein kinase superfamily. RIO-type Ser/Thr kinase family.</text>
</comment>
<dbReference type="SUPFAM" id="SSF46785">
    <property type="entry name" value="Winged helix' DNA-binding domain"/>
    <property type="match status" value="1"/>
</dbReference>
<keyword evidence="10" id="KW-0460">Magnesium</keyword>
<reference evidence="14 15" key="1">
    <citation type="journal article" date="2011" name="Stand. Genomic Sci.">
        <title>Complete genome sequence of the hyperthermophilic chemolithoautotroph Pyrolobus fumarii type strain (1A).</title>
        <authorList>
            <person name="Anderson I."/>
            <person name="Goker M."/>
            <person name="Nolan M."/>
            <person name="Lucas S."/>
            <person name="Hammon N."/>
            <person name="Deshpande S."/>
            <person name="Cheng J.F."/>
            <person name="Tapia R."/>
            <person name="Han C."/>
            <person name="Goodwin L."/>
            <person name="Pitluck S."/>
            <person name="Huntemann M."/>
            <person name="Liolios K."/>
            <person name="Ivanova N."/>
            <person name="Pagani I."/>
            <person name="Mavromatis K."/>
            <person name="Ovchinikova G."/>
            <person name="Pati A."/>
            <person name="Chen A."/>
            <person name="Palaniappan K."/>
            <person name="Land M."/>
            <person name="Hauser L."/>
            <person name="Brambilla E.M."/>
            <person name="Huber H."/>
            <person name="Yasawong M."/>
            <person name="Rohde M."/>
            <person name="Spring S."/>
            <person name="Abt B."/>
            <person name="Sikorski J."/>
            <person name="Wirth R."/>
            <person name="Detter J.C."/>
            <person name="Woyke T."/>
            <person name="Bristow J."/>
            <person name="Eisen J.A."/>
            <person name="Markowitz V."/>
            <person name="Hugenholtz P."/>
            <person name="Kyrpides N.C."/>
            <person name="Klenk H.P."/>
            <person name="Lapidus A."/>
        </authorList>
    </citation>
    <scope>NUCLEOTIDE SEQUENCE [LARGE SCALE GENOMIC DNA]</scope>
    <source>
        <strain evidence="15">DSM 11204 / 1A</strain>
    </source>
</reference>
<dbReference type="GO" id="GO:0030688">
    <property type="term" value="C:preribosome, small subunit precursor"/>
    <property type="evidence" value="ECO:0007669"/>
    <property type="project" value="TreeGrafter"/>
</dbReference>
<name>G0EDI3_PYRF1</name>
<dbReference type="GeneID" id="11139267"/>
<keyword evidence="7" id="KW-0547">Nucleotide-binding</keyword>
<dbReference type="SMART" id="SM00090">
    <property type="entry name" value="RIO"/>
    <property type="match status" value="1"/>
</dbReference>
<dbReference type="GO" id="GO:0030490">
    <property type="term" value="P:maturation of SSU-rRNA"/>
    <property type="evidence" value="ECO:0007669"/>
    <property type="project" value="TreeGrafter"/>
</dbReference>
<gene>
    <name evidence="14" type="ordered locus">Pyrfu_0799</name>
</gene>
<keyword evidence="6" id="KW-0479">Metal-binding</keyword>
<dbReference type="Gene3D" id="3.30.200.20">
    <property type="entry name" value="Phosphorylase Kinase, domain 1"/>
    <property type="match status" value="1"/>
</dbReference>
<dbReference type="eggNOG" id="arCOG01181">
    <property type="taxonomic scope" value="Archaea"/>
</dbReference>
<accession>G0EDI3</accession>
<dbReference type="Gene3D" id="1.10.510.10">
    <property type="entry name" value="Transferase(Phosphotransferase) domain 1"/>
    <property type="match status" value="1"/>
</dbReference>
<evidence type="ECO:0000256" key="4">
    <source>
        <dbReference type="ARBA" id="ARBA00022527"/>
    </source>
</evidence>
<keyword evidence="15" id="KW-1185">Reference proteome</keyword>
<dbReference type="CDD" id="cd05144">
    <property type="entry name" value="RIO2_C"/>
    <property type="match status" value="1"/>
</dbReference>
<protein>
    <recommendedName>
        <fullName evidence="3">non-specific serine/threonine protein kinase</fullName>
        <ecNumber evidence="3">2.7.11.1</ecNumber>
    </recommendedName>
</protein>
<evidence type="ECO:0000256" key="10">
    <source>
        <dbReference type="ARBA" id="ARBA00022842"/>
    </source>
</evidence>
<evidence type="ECO:0000256" key="1">
    <source>
        <dbReference type="ARBA" id="ARBA00001946"/>
    </source>
</evidence>
<evidence type="ECO:0000256" key="2">
    <source>
        <dbReference type="ARBA" id="ARBA00009196"/>
    </source>
</evidence>
<evidence type="ECO:0000256" key="7">
    <source>
        <dbReference type="ARBA" id="ARBA00022741"/>
    </source>
</evidence>
<evidence type="ECO:0000256" key="3">
    <source>
        <dbReference type="ARBA" id="ARBA00012513"/>
    </source>
</evidence>
<keyword evidence="9" id="KW-0067">ATP-binding</keyword>
<dbReference type="EMBL" id="CP002838">
    <property type="protein sequence ID" value="AEM38668.1"/>
    <property type="molecule type" value="Genomic_DNA"/>
</dbReference>
<evidence type="ECO:0000256" key="5">
    <source>
        <dbReference type="ARBA" id="ARBA00022679"/>
    </source>
</evidence>
<dbReference type="Pfam" id="PF09202">
    <property type="entry name" value="Rio2_N"/>
    <property type="match status" value="1"/>
</dbReference>
<dbReference type="EC" id="2.7.11.1" evidence="3"/>
<dbReference type="InterPro" id="IPR015285">
    <property type="entry name" value="RIO2_wHTH_N"/>
</dbReference>
<dbReference type="GO" id="GO:0005829">
    <property type="term" value="C:cytosol"/>
    <property type="evidence" value="ECO:0007669"/>
    <property type="project" value="TreeGrafter"/>
</dbReference>
<dbReference type="RefSeq" id="WP_014026345.1">
    <property type="nucleotide sequence ID" value="NC_015931.1"/>
</dbReference>
<evidence type="ECO:0000313" key="14">
    <source>
        <dbReference type="EMBL" id="AEM38668.1"/>
    </source>
</evidence>
<sequence length="301" mass="35028">MVILALTYKKLVDRDFRVLYAVEREMPRYEYVPVEVIERVSGLPSSHVKLSLDKLNKLKLLQRRLGAYIGYRLTWMGFDILALKSLVDRGIIEALGDKLGVGKESDVYSALAPGGKRVIIKFHKIGRTSFQHVVKFRPYAAERPWASWMFVAKLSAEREYRALEELFKVGARVPKPIARSRHAVVIDYVEGVELYEYREAQDPEGMLEKILDTVKKAYLEVGIVHGDLSEYNILVTLTEEGEEEPLIIDWPQYVEKDHPMAEHLLRRDVEYVVRFFRRRFRVTLDIEKAIKFVKGEVETLW</sequence>
<dbReference type="InterPro" id="IPR030484">
    <property type="entry name" value="Rio2"/>
</dbReference>
<evidence type="ECO:0000313" key="15">
    <source>
        <dbReference type="Proteomes" id="UP000001037"/>
    </source>
</evidence>
<dbReference type="AlphaFoldDB" id="G0EDI3"/>
<evidence type="ECO:0000259" key="13">
    <source>
        <dbReference type="SMART" id="SM00090"/>
    </source>
</evidence>
<dbReference type="Gene3D" id="1.10.10.10">
    <property type="entry name" value="Winged helix-like DNA-binding domain superfamily/Winged helix DNA-binding domain"/>
    <property type="match status" value="1"/>
</dbReference>
<dbReference type="PANTHER" id="PTHR45852">
    <property type="entry name" value="SER/THR-PROTEIN KINASE RIO2"/>
    <property type="match status" value="1"/>
</dbReference>
<dbReference type="FunCoup" id="G0EDI3">
    <property type="interactions" value="85"/>
</dbReference>
<dbReference type="InterPro" id="IPR018934">
    <property type="entry name" value="RIO_dom"/>
</dbReference>
<dbReference type="GO" id="GO:0046872">
    <property type="term" value="F:metal ion binding"/>
    <property type="evidence" value="ECO:0007669"/>
    <property type="project" value="UniProtKB-KW"/>
</dbReference>
<dbReference type="OrthoDB" id="50101at2157"/>
<comment type="catalytic activity">
    <reaction evidence="11">
        <text>L-threonyl-[protein] + ATP = O-phospho-L-threonyl-[protein] + ADP + H(+)</text>
        <dbReference type="Rhea" id="RHEA:46608"/>
        <dbReference type="Rhea" id="RHEA-COMP:11060"/>
        <dbReference type="Rhea" id="RHEA-COMP:11605"/>
        <dbReference type="ChEBI" id="CHEBI:15378"/>
        <dbReference type="ChEBI" id="CHEBI:30013"/>
        <dbReference type="ChEBI" id="CHEBI:30616"/>
        <dbReference type="ChEBI" id="CHEBI:61977"/>
        <dbReference type="ChEBI" id="CHEBI:456216"/>
        <dbReference type="EC" id="2.7.11.1"/>
    </reaction>
</comment>
<comment type="catalytic activity">
    <reaction evidence="12">
        <text>L-seryl-[protein] + ATP = O-phospho-L-seryl-[protein] + ADP + H(+)</text>
        <dbReference type="Rhea" id="RHEA:17989"/>
        <dbReference type="Rhea" id="RHEA-COMP:9863"/>
        <dbReference type="Rhea" id="RHEA-COMP:11604"/>
        <dbReference type="ChEBI" id="CHEBI:15378"/>
        <dbReference type="ChEBI" id="CHEBI:29999"/>
        <dbReference type="ChEBI" id="CHEBI:30616"/>
        <dbReference type="ChEBI" id="CHEBI:83421"/>
        <dbReference type="ChEBI" id="CHEBI:456216"/>
        <dbReference type="EC" id="2.7.11.1"/>
    </reaction>
</comment>
<dbReference type="InterPro" id="IPR036390">
    <property type="entry name" value="WH_DNA-bd_sf"/>
</dbReference>
<dbReference type="Pfam" id="PF01163">
    <property type="entry name" value="RIO1"/>
    <property type="match status" value="1"/>
</dbReference>